<keyword evidence="2" id="KW-1185">Reference proteome</keyword>
<reference evidence="1 2" key="1">
    <citation type="submission" date="2023-01" db="EMBL/GenBank/DDBJ databases">
        <title>Cultivation and genomic characterization of new, ubiquitous marine nitrite-oxidizing bacteria from the Nitrospirales.</title>
        <authorList>
            <person name="Mueller A.J."/>
            <person name="Daebeler A."/>
            <person name="Herbold C.W."/>
            <person name="Kirkegaard R.H."/>
            <person name="Daims H."/>
        </authorList>
    </citation>
    <scope>NUCLEOTIDE SEQUENCE [LARGE SCALE GENOMIC DNA]</scope>
    <source>
        <strain evidence="1 2">VA</strain>
    </source>
</reference>
<dbReference type="AlphaFoldDB" id="A0AA96GAT2"/>
<dbReference type="KEGG" id="nall:PP769_00940"/>
<dbReference type="Proteomes" id="UP001302719">
    <property type="component" value="Chromosome"/>
</dbReference>
<evidence type="ECO:0000313" key="1">
    <source>
        <dbReference type="EMBL" id="WNM58358.1"/>
    </source>
</evidence>
<name>A0AA96GAT2_9BACT</name>
<gene>
    <name evidence="1" type="ORF">PP769_00940</name>
</gene>
<proteinExistence type="predicted"/>
<evidence type="ECO:0000313" key="2">
    <source>
        <dbReference type="Proteomes" id="UP001302719"/>
    </source>
</evidence>
<accession>A0AA96GAT2</accession>
<dbReference type="RefSeq" id="WP_312644082.1">
    <property type="nucleotide sequence ID" value="NZ_CP116967.1"/>
</dbReference>
<dbReference type="EMBL" id="CP116967">
    <property type="protein sequence ID" value="WNM58358.1"/>
    <property type="molecule type" value="Genomic_DNA"/>
</dbReference>
<sequence length="227" mass="26497">MLTRKDDTEGTWYPVAIKQLECLIQKVIYPGRGYRNLYALRKNLAYNLQYIEFLHLCLEDLKISSVIKTQIWKNFIMVGCGIIESLVHFLLIAEGFHKTIDWELVDIAPGNQKNMDGEVRKIDSHIYGKLSSPRPEKMTFDAMLKKAENKCLLGNNHSVYSKLKILRILRNRIHLQEIGNPTDTDWNAVNETDFYEMRAVIYTIFTGSIFKPSHEEKKFFEYLKTNA</sequence>
<organism evidence="1 2">
    <name type="scientific">Candidatus Nitrospira allomarina</name>
    <dbReference type="NCBI Taxonomy" id="3020900"/>
    <lineage>
        <taxon>Bacteria</taxon>
        <taxon>Pseudomonadati</taxon>
        <taxon>Nitrospirota</taxon>
        <taxon>Nitrospiria</taxon>
        <taxon>Nitrospirales</taxon>
        <taxon>Nitrospiraceae</taxon>
        <taxon>Nitrospira</taxon>
    </lineage>
</organism>
<protein>
    <submittedName>
        <fullName evidence="1">Uncharacterized protein</fullName>
    </submittedName>
</protein>